<dbReference type="RefSeq" id="WP_160890905.1">
    <property type="nucleotide sequence ID" value="NZ_WUMU01000001.1"/>
</dbReference>
<dbReference type="Proteomes" id="UP000477911">
    <property type="component" value="Unassembled WGS sequence"/>
</dbReference>
<feature type="compositionally biased region" description="Polar residues" evidence="1">
    <location>
        <begin position="61"/>
        <end position="71"/>
    </location>
</feature>
<feature type="compositionally biased region" description="Low complexity" evidence="1">
    <location>
        <begin position="72"/>
        <end position="81"/>
    </location>
</feature>
<organism evidence="2 3">
    <name type="scientific">Pseudooceanicola albus</name>
    <dbReference type="NCBI Taxonomy" id="2692189"/>
    <lineage>
        <taxon>Bacteria</taxon>
        <taxon>Pseudomonadati</taxon>
        <taxon>Pseudomonadota</taxon>
        <taxon>Alphaproteobacteria</taxon>
        <taxon>Rhodobacterales</taxon>
        <taxon>Paracoccaceae</taxon>
        <taxon>Pseudooceanicola</taxon>
    </lineage>
</organism>
<evidence type="ECO:0000313" key="2">
    <source>
        <dbReference type="EMBL" id="MXN16361.1"/>
    </source>
</evidence>
<name>A0A6L7FWY3_9RHOB</name>
<dbReference type="AlphaFoldDB" id="A0A6L7FWY3"/>
<evidence type="ECO:0000256" key="1">
    <source>
        <dbReference type="SAM" id="MobiDB-lite"/>
    </source>
</evidence>
<feature type="region of interest" description="Disordered" evidence="1">
    <location>
        <begin position="219"/>
        <end position="242"/>
    </location>
</feature>
<reference evidence="2 3" key="1">
    <citation type="submission" date="2019-12" db="EMBL/GenBank/DDBJ databases">
        <authorList>
            <person name="Li M."/>
        </authorList>
    </citation>
    <scope>NUCLEOTIDE SEQUENCE [LARGE SCALE GENOMIC DNA]</scope>
    <source>
        <strain evidence="2 3">GBMRC 2024</strain>
    </source>
</reference>
<feature type="region of interest" description="Disordered" evidence="1">
    <location>
        <begin position="60"/>
        <end position="96"/>
    </location>
</feature>
<comment type="caution">
    <text evidence="2">The sequence shown here is derived from an EMBL/GenBank/DDBJ whole genome shotgun (WGS) entry which is preliminary data.</text>
</comment>
<sequence length="242" mass="26381">MQQMSQADFARAMGVSRAAVSQWKAKDILREDAFSKAGKAGKILYEIAVEQVRRNRDIGQSLGNGIATRTTPDLAAGPADPAPRRAAVEAAKADPSLSLPLTPPPVAPVAPRSSEVIEPWPVPEPPPWKVDSIEDQLKRAKLEEQLRRNRVQSAEEAQRTGQLMAAADAREQAGRIAVTMLQIFEGALPDFAAALAARFDLPQRDVLHLLRAEMVKVRRSAAAKERSRAEAVAREKDEGLED</sequence>
<protein>
    <submittedName>
        <fullName evidence="2">Uncharacterized protein</fullName>
    </submittedName>
</protein>
<gene>
    <name evidence="2" type="ORF">GR170_00825</name>
</gene>
<proteinExistence type="predicted"/>
<keyword evidence="3" id="KW-1185">Reference proteome</keyword>
<accession>A0A6L7FWY3</accession>
<dbReference type="EMBL" id="WUMU01000001">
    <property type="protein sequence ID" value="MXN16361.1"/>
    <property type="molecule type" value="Genomic_DNA"/>
</dbReference>
<evidence type="ECO:0000313" key="3">
    <source>
        <dbReference type="Proteomes" id="UP000477911"/>
    </source>
</evidence>